<dbReference type="AlphaFoldDB" id="A0A6I4SPU0"/>
<dbReference type="Pfam" id="PF12895">
    <property type="entry name" value="ANAPC3"/>
    <property type="match status" value="1"/>
</dbReference>
<gene>
    <name evidence="2" type="ORF">GRI36_12290</name>
</gene>
<dbReference type="SUPFAM" id="SSF48452">
    <property type="entry name" value="TPR-like"/>
    <property type="match status" value="2"/>
</dbReference>
<dbReference type="Gene3D" id="1.25.40.10">
    <property type="entry name" value="Tetratricopeptide repeat domain"/>
    <property type="match status" value="2"/>
</dbReference>
<comment type="caution">
    <text evidence="2">The sequence shown here is derived from an EMBL/GenBank/DDBJ whole genome shotgun (WGS) entry which is preliminary data.</text>
</comment>
<sequence>MKKQIHYFAPLLVLASLSACGLEPQERYERAQESFAQSNFEAARLDLVSALKEQAGDSRLLTLLARTQIAMGDGEGALLTLDTLGKSSSKPDDFLALLAEAEVLRGQFDQALEIVAGEQSTSAYRAAALAHIGLKNVESAREAIDSGLAINAEDAALLATSARFELATGNSDLARQRADLALKVAPRMHDALLVAAQISASTNRLSAALAAYDQGLKAHPASIEIRMGKIATLGDLDRIEEASGLLDETVKMAPENDKLLFLQARLAIENSDWNKARSLLQDKESLLRNNPNMQIIYAQALLELGQVEQARTWLLPIVRRYPGQRFARQLLGDSQLRSGDARDAFATLRILAQRPDASPQELGLAAKAAQLIGDPLAKDFSDRAKLPAPEWFGGEMAKADAALRNGNWALASKSYQRIADRLARPNAMVLNNLAYAKGKQGKQQEAVKLALRAVAVDPENASVLDTAGVLLIESGTDRQRGKAFLMKAANLAPENRAIARHLAQAQ</sequence>
<dbReference type="SMART" id="SM00028">
    <property type="entry name" value="TPR"/>
    <property type="match status" value="5"/>
</dbReference>
<dbReference type="PROSITE" id="PS51257">
    <property type="entry name" value="PROKAR_LIPOPROTEIN"/>
    <property type="match status" value="1"/>
</dbReference>
<dbReference type="Proteomes" id="UP000468943">
    <property type="component" value="Unassembled WGS sequence"/>
</dbReference>
<keyword evidence="1" id="KW-0802">TPR repeat</keyword>
<protein>
    <submittedName>
        <fullName evidence="2">Tetratricopeptide repeat protein</fullName>
    </submittedName>
</protein>
<feature type="repeat" description="TPR" evidence="1">
    <location>
        <begin position="427"/>
        <end position="460"/>
    </location>
</feature>
<dbReference type="PROSITE" id="PS50005">
    <property type="entry name" value="TPR"/>
    <property type="match status" value="1"/>
</dbReference>
<dbReference type="InterPro" id="IPR011990">
    <property type="entry name" value="TPR-like_helical_dom_sf"/>
</dbReference>
<organism evidence="2 3">
    <name type="scientific">Pontixanthobacter gangjinensis</name>
    <dbReference type="NCBI Taxonomy" id="1028742"/>
    <lineage>
        <taxon>Bacteria</taxon>
        <taxon>Pseudomonadati</taxon>
        <taxon>Pseudomonadota</taxon>
        <taxon>Alphaproteobacteria</taxon>
        <taxon>Sphingomonadales</taxon>
        <taxon>Erythrobacteraceae</taxon>
        <taxon>Pontixanthobacter</taxon>
    </lineage>
</organism>
<evidence type="ECO:0000256" key="1">
    <source>
        <dbReference type="PROSITE-ProRule" id="PRU00339"/>
    </source>
</evidence>
<dbReference type="InterPro" id="IPR019734">
    <property type="entry name" value="TPR_rpt"/>
</dbReference>
<evidence type="ECO:0000313" key="2">
    <source>
        <dbReference type="EMBL" id="MXO57659.1"/>
    </source>
</evidence>
<keyword evidence="3" id="KW-1185">Reference proteome</keyword>
<dbReference type="RefSeq" id="WP_160598715.1">
    <property type="nucleotide sequence ID" value="NZ_WTYS01000001.1"/>
</dbReference>
<dbReference type="Pfam" id="PF13432">
    <property type="entry name" value="TPR_16"/>
    <property type="match status" value="2"/>
</dbReference>
<dbReference type="PANTHER" id="PTHR12558:SF13">
    <property type="entry name" value="CELL DIVISION CYCLE PROTEIN 27 HOMOLOG"/>
    <property type="match status" value="1"/>
</dbReference>
<dbReference type="Pfam" id="PF14559">
    <property type="entry name" value="TPR_19"/>
    <property type="match status" value="1"/>
</dbReference>
<dbReference type="OrthoDB" id="7487699at2"/>
<name>A0A6I4SPU0_9SPHN</name>
<evidence type="ECO:0000313" key="3">
    <source>
        <dbReference type="Proteomes" id="UP000468943"/>
    </source>
</evidence>
<dbReference type="EMBL" id="WTYS01000001">
    <property type="protein sequence ID" value="MXO57659.1"/>
    <property type="molecule type" value="Genomic_DNA"/>
</dbReference>
<proteinExistence type="predicted"/>
<dbReference type="PANTHER" id="PTHR12558">
    <property type="entry name" value="CELL DIVISION CYCLE 16,23,27"/>
    <property type="match status" value="1"/>
</dbReference>
<accession>A0A6I4SPU0</accession>
<reference evidence="2 3" key="1">
    <citation type="submission" date="2019-12" db="EMBL/GenBank/DDBJ databases">
        <title>Genomic-based taxomic classification of the family Erythrobacteraceae.</title>
        <authorList>
            <person name="Xu L."/>
        </authorList>
    </citation>
    <scope>NUCLEOTIDE SEQUENCE [LARGE SCALE GENOMIC DNA]</scope>
    <source>
        <strain evidence="2 3">JCM 17802</strain>
    </source>
</reference>